<keyword evidence="12" id="KW-1185">Reference proteome</keyword>
<protein>
    <recommendedName>
        <fullName evidence="2">DNA polymerase III subunit delta</fullName>
        <ecNumber evidence="1">2.7.7.7</ecNumber>
    </recommendedName>
</protein>
<dbReference type="EMBL" id="JAFBDR010000001">
    <property type="protein sequence ID" value="MBM7569604.1"/>
    <property type="molecule type" value="Genomic_DNA"/>
</dbReference>
<evidence type="ECO:0000256" key="8">
    <source>
        <dbReference type="ARBA" id="ARBA00049244"/>
    </source>
</evidence>
<comment type="caution">
    <text evidence="11">The sequence shown here is derived from an EMBL/GenBank/DDBJ whole genome shotgun (WGS) entry which is preliminary data.</text>
</comment>
<dbReference type="Pfam" id="PF21694">
    <property type="entry name" value="DNA_pol3_delta_C"/>
    <property type="match status" value="1"/>
</dbReference>
<dbReference type="GO" id="GO:0003887">
    <property type="term" value="F:DNA-directed DNA polymerase activity"/>
    <property type="evidence" value="ECO:0007669"/>
    <property type="project" value="UniProtKB-EC"/>
</dbReference>
<evidence type="ECO:0000313" key="11">
    <source>
        <dbReference type="EMBL" id="MBM7569604.1"/>
    </source>
</evidence>
<sequence>MTYIETLNQIKKKQFSPMYLLHGTESYFIEKIKQNIITYGLDDLDRETNISIYDLEETSIQEVIADTETYPFFGERKIIFANNPIFLKAKPDKAQVEHDLQALQNYLTHPVDYSILIFVAPFEKLDERKKITKLCKKHCQTVSCDSIKEWELDKWINQLAKDFHLKIEESAIEFIIQETGANLLMLQTEMEKMALYVGEDGTITKSIAEKLVSHQLNTTGLKLVDAVIQQDLQKAISIFKDLDRMNEDPIALLALLASQFRTILHVKILKQKGYSQPQMAQQLKVHPYVIKMSVSREKNFSASDLSSFLDKCTDTDTKIKQGIMEKSLAFELLLYELINKKGKGMNI</sequence>
<evidence type="ECO:0000256" key="6">
    <source>
        <dbReference type="ARBA" id="ARBA00022932"/>
    </source>
</evidence>
<dbReference type="InterPro" id="IPR008921">
    <property type="entry name" value="DNA_pol3_clamp-load_cplx_C"/>
</dbReference>
<keyword evidence="5" id="KW-0235">DNA replication</keyword>
<proteinExistence type="inferred from homology"/>
<reference evidence="11 12" key="1">
    <citation type="submission" date="2021-01" db="EMBL/GenBank/DDBJ databases">
        <title>Genomic Encyclopedia of Type Strains, Phase IV (KMG-IV): sequencing the most valuable type-strain genomes for metagenomic binning, comparative biology and taxonomic classification.</title>
        <authorList>
            <person name="Goeker M."/>
        </authorList>
    </citation>
    <scope>NUCLEOTIDE SEQUENCE [LARGE SCALE GENOMIC DNA]</scope>
    <source>
        <strain evidence="11 12">DSM 23711</strain>
    </source>
</reference>
<dbReference type="Proteomes" id="UP001296943">
    <property type="component" value="Unassembled WGS sequence"/>
</dbReference>
<dbReference type="InterPro" id="IPR048466">
    <property type="entry name" value="DNA_pol3_delta-like_C"/>
</dbReference>
<dbReference type="RefSeq" id="WP_204497058.1">
    <property type="nucleotide sequence ID" value="NZ_JAFBDR010000001.1"/>
</dbReference>
<accession>A0ABS2MUL7</accession>
<dbReference type="Pfam" id="PF06144">
    <property type="entry name" value="DNA_pol3_delta"/>
    <property type="match status" value="1"/>
</dbReference>
<dbReference type="PANTHER" id="PTHR34388:SF1">
    <property type="entry name" value="DNA POLYMERASE III SUBUNIT DELTA"/>
    <property type="match status" value="1"/>
</dbReference>
<evidence type="ECO:0000256" key="3">
    <source>
        <dbReference type="ARBA" id="ARBA00022679"/>
    </source>
</evidence>
<dbReference type="EC" id="2.7.7.7" evidence="1"/>
<comment type="catalytic activity">
    <reaction evidence="8">
        <text>DNA(n) + a 2'-deoxyribonucleoside 5'-triphosphate = DNA(n+1) + diphosphate</text>
        <dbReference type="Rhea" id="RHEA:22508"/>
        <dbReference type="Rhea" id="RHEA-COMP:17339"/>
        <dbReference type="Rhea" id="RHEA-COMP:17340"/>
        <dbReference type="ChEBI" id="CHEBI:33019"/>
        <dbReference type="ChEBI" id="CHEBI:61560"/>
        <dbReference type="ChEBI" id="CHEBI:173112"/>
        <dbReference type="EC" id="2.7.7.7"/>
    </reaction>
</comment>
<keyword evidence="6" id="KW-0239">DNA-directed DNA polymerase</keyword>
<dbReference type="Gene3D" id="3.40.50.300">
    <property type="entry name" value="P-loop containing nucleotide triphosphate hydrolases"/>
    <property type="match status" value="1"/>
</dbReference>
<dbReference type="Gene3D" id="1.10.8.60">
    <property type="match status" value="1"/>
</dbReference>
<dbReference type="InterPro" id="IPR010372">
    <property type="entry name" value="DNA_pol3_delta_N"/>
</dbReference>
<organism evidence="11 12">
    <name type="scientific">Aquibacillus albus</name>
    <dbReference type="NCBI Taxonomy" id="1168171"/>
    <lineage>
        <taxon>Bacteria</taxon>
        <taxon>Bacillati</taxon>
        <taxon>Bacillota</taxon>
        <taxon>Bacilli</taxon>
        <taxon>Bacillales</taxon>
        <taxon>Bacillaceae</taxon>
        <taxon>Aquibacillus</taxon>
    </lineage>
</organism>
<evidence type="ECO:0000313" key="12">
    <source>
        <dbReference type="Proteomes" id="UP001296943"/>
    </source>
</evidence>
<keyword evidence="4 11" id="KW-0548">Nucleotidyltransferase</keyword>
<evidence type="ECO:0000256" key="2">
    <source>
        <dbReference type="ARBA" id="ARBA00017703"/>
    </source>
</evidence>
<name>A0ABS2MUL7_9BACI</name>
<comment type="similarity">
    <text evidence="7">Belongs to the DNA polymerase HolA subunit family.</text>
</comment>
<keyword evidence="3 11" id="KW-0808">Transferase</keyword>
<dbReference type="SUPFAM" id="SSF52540">
    <property type="entry name" value="P-loop containing nucleoside triphosphate hydrolases"/>
    <property type="match status" value="1"/>
</dbReference>
<dbReference type="SUPFAM" id="SSF48019">
    <property type="entry name" value="post-AAA+ oligomerization domain-like"/>
    <property type="match status" value="1"/>
</dbReference>
<evidence type="ECO:0000256" key="1">
    <source>
        <dbReference type="ARBA" id="ARBA00012417"/>
    </source>
</evidence>
<dbReference type="InterPro" id="IPR005790">
    <property type="entry name" value="DNA_polIII_delta"/>
</dbReference>
<feature type="domain" description="DNA polymerase III delta N-terminal" evidence="9">
    <location>
        <begin position="19"/>
        <end position="144"/>
    </location>
</feature>
<evidence type="ECO:0000259" key="9">
    <source>
        <dbReference type="Pfam" id="PF06144"/>
    </source>
</evidence>
<feature type="domain" description="DNA polymerase III delta subunit-like C-terminal" evidence="10">
    <location>
        <begin position="221"/>
        <end position="336"/>
    </location>
</feature>
<evidence type="ECO:0000256" key="7">
    <source>
        <dbReference type="ARBA" id="ARBA00034754"/>
    </source>
</evidence>
<dbReference type="PANTHER" id="PTHR34388">
    <property type="entry name" value="DNA POLYMERASE III SUBUNIT DELTA"/>
    <property type="match status" value="1"/>
</dbReference>
<evidence type="ECO:0000256" key="5">
    <source>
        <dbReference type="ARBA" id="ARBA00022705"/>
    </source>
</evidence>
<dbReference type="NCBIfam" id="TIGR01128">
    <property type="entry name" value="holA"/>
    <property type="match status" value="1"/>
</dbReference>
<dbReference type="InterPro" id="IPR027417">
    <property type="entry name" value="P-loop_NTPase"/>
</dbReference>
<dbReference type="Gene3D" id="1.20.272.10">
    <property type="match status" value="1"/>
</dbReference>
<gene>
    <name evidence="11" type="ORF">JOC48_000073</name>
</gene>
<evidence type="ECO:0000259" key="10">
    <source>
        <dbReference type="Pfam" id="PF21694"/>
    </source>
</evidence>
<evidence type="ECO:0000256" key="4">
    <source>
        <dbReference type="ARBA" id="ARBA00022695"/>
    </source>
</evidence>